<dbReference type="InterPro" id="IPR011992">
    <property type="entry name" value="EF-hand-dom_pair"/>
</dbReference>
<reference evidence="4 5" key="1">
    <citation type="journal article" date="2013" name="Curr. Biol.">
        <title>The Genome of the Foraminiferan Reticulomyxa filosa.</title>
        <authorList>
            <person name="Glockner G."/>
            <person name="Hulsmann N."/>
            <person name="Schleicher M."/>
            <person name="Noegel A.A."/>
            <person name="Eichinger L."/>
            <person name="Gallinger C."/>
            <person name="Pawlowski J."/>
            <person name="Sierra R."/>
            <person name="Euteneuer U."/>
            <person name="Pillet L."/>
            <person name="Moustafa A."/>
            <person name="Platzer M."/>
            <person name="Groth M."/>
            <person name="Szafranski K."/>
            <person name="Schliwa M."/>
        </authorList>
    </citation>
    <scope>NUCLEOTIDE SEQUENCE [LARGE SCALE GENOMIC DNA]</scope>
</reference>
<sequence>TNKYFFKKNEQDILGVRVLTQNTNNVHSKKNNEYTLAITETVEYESEPVSQGMSMNTDVISSATSVRSSELTLTESDQKAELASQVLNDMDQLKQRLYKLFVEGDKDKNGLIDSLEFMEVISKVMPNAPEEDVNNLFTAFDVDKSGMIDYKELLNKNAFHLFITKLFLKDVQVKVIETAKTIADEVVSDVEFVNEDLKEEQVFDTRDLKLIQQQQALIHKLQKYLNETGKPNEEELKQLREDNKILADDNAQLKQQTQDLTQTLVALETESKSAIDQYVARNESLEQEVRTLKEALHSAPKLENEVVIYLYLNYFFSPPPPSPSFLMVESELKLNSSQYKLQTHIAGYGDSGASMTETQVKEMETNMMQMEMQLNERLKQTEDLQLQIGELEKTLAQRTQDVLQRDQTLDSMTQELSKTKNMLFKRMQSSARLKNEVLELEEELEKQDQISNVLYLFSAIIFFFFNSQKHIMLHSCEY</sequence>
<keyword evidence="2" id="KW-0175">Coiled coil</keyword>
<dbReference type="Pfam" id="PF13499">
    <property type="entry name" value="EF-hand_7"/>
    <property type="match status" value="1"/>
</dbReference>
<organism evidence="4 5">
    <name type="scientific">Reticulomyxa filosa</name>
    <dbReference type="NCBI Taxonomy" id="46433"/>
    <lineage>
        <taxon>Eukaryota</taxon>
        <taxon>Sar</taxon>
        <taxon>Rhizaria</taxon>
        <taxon>Retaria</taxon>
        <taxon>Foraminifera</taxon>
        <taxon>Monothalamids</taxon>
        <taxon>Reticulomyxidae</taxon>
        <taxon>Reticulomyxa</taxon>
    </lineage>
</organism>
<feature type="domain" description="EF-hand" evidence="3">
    <location>
        <begin position="128"/>
        <end position="163"/>
    </location>
</feature>
<dbReference type="PROSITE" id="PS00018">
    <property type="entry name" value="EF_HAND_1"/>
    <property type="match status" value="2"/>
</dbReference>
<keyword evidence="1" id="KW-0106">Calcium</keyword>
<feature type="domain" description="EF-hand" evidence="3">
    <location>
        <begin position="92"/>
        <end position="127"/>
    </location>
</feature>
<protein>
    <recommendedName>
        <fullName evidence="3">EF-hand domain-containing protein</fullName>
    </recommendedName>
</protein>
<dbReference type="SMART" id="SM00054">
    <property type="entry name" value="EFh"/>
    <property type="match status" value="2"/>
</dbReference>
<dbReference type="PROSITE" id="PS50222">
    <property type="entry name" value="EF_HAND_2"/>
    <property type="match status" value="2"/>
</dbReference>
<comment type="caution">
    <text evidence="4">The sequence shown here is derived from an EMBL/GenBank/DDBJ whole genome shotgun (WGS) entry which is preliminary data.</text>
</comment>
<dbReference type="EMBL" id="ASPP01043794">
    <property type="protein sequence ID" value="ETN99478.1"/>
    <property type="molecule type" value="Genomic_DNA"/>
</dbReference>
<dbReference type="SUPFAM" id="SSF47473">
    <property type="entry name" value="EF-hand"/>
    <property type="match status" value="1"/>
</dbReference>
<keyword evidence="5" id="KW-1185">Reference proteome</keyword>
<evidence type="ECO:0000313" key="5">
    <source>
        <dbReference type="Proteomes" id="UP000023152"/>
    </source>
</evidence>
<dbReference type="InterPro" id="IPR018247">
    <property type="entry name" value="EF_Hand_1_Ca_BS"/>
</dbReference>
<gene>
    <name evidence="4" type="ORF">RFI_37991</name>
</gene>
<dbReference type="InterPro" id="IPR002048">
    <property type="entry name" value="EF_hand_dom"/>
</dbReference>
<evidence type="ECO:0000256" key="2">
    <source>
        <dbReference type="SAM" id="Coils"/>
    </source>
</evidence>
<feature type="non-terminal residue" evidence="4">
    <location>
        <position position="1"/>
    </location>
</feature>
<accession>X6LD63</accession>
<dbReference type="CDD" id="cd00051">
    <property type="entry name" value="EFh"/>
    <property type="match status" value="1"/>
</dbReference>
<evidence type="ECO:0000313" key="4">
    <source>
        <dbReference type="EMBL" id="ETN99478.1"/>
    </source>
</evidence>
<name>X6LD63_RETFI</name>
<dbReference type="GO" id="GO:0005509">
    <property type="term" value="F:calcium ion binding"/>
    <property type="evidence" value="ECO:0007669"/>
    <property type="project" value="InterPro"/>
</dbReference>
<proteinExistence type="predicted"/>
<dbReference type="AlphaFoldDB" id="X6LD63"/>
<evidence type="ECO:0000259" key="3">
    <source>
        <dbReference type="PROSITE" id="PS50222"/>
    </source>
</evidence>
<feature type="coiled-coil region" evidence="2">
    <location>
        <begin position="236"/>
        <end position="295"/>
    </location>
</feature>
<dbReference type="Gene3D" id="1.10.238.10">
    <property type="entry name" value="EF-hand"/>
    <property type="match status" value="1"/>
</dbReference>
<dbReference type="OrthoDB" id="191686at2759"/>
<feature type="coiled-coil region" evidence="2">
    <location>
        <begin position="353"/>
        <end position="380"/>
    </location>
</feature>
<dbReference type="Proteomes" id="UP000023152">
    <property type="component" value="Unassembled WGS sequence"/>
</dbReference>
<evidence type="ECO:0000256" key="1">
    <source>
        <dbReference type="ARBA" id="ARBA00022837"/>
    </source>
</evidence>